<dbReference type="PANTHER" id="PTHR11328:SF24">
    <property type="entry name" value="MAJOR FACILITATOR SUPERFAMILY (MFS) PROFILE DOMAIN-CONTAINING PROTEIN"/>
    <property type="match status" value="1"/>
</dbReference>
<evidence type="ECO:0000256" key="1">
    <source>
        <dbReference type="ARBA" id="ARBA00004651"/>
    </source>
</evidence>
<comment type="subcellular location">
    <subcellularLocation>
        <location evidence="1">Cell membrane</location>
        <topology evidence="1">Multi-pass membrane protein</topology>
    </subcellularLocation>
</comment>
<dbReference type="Gene3D" id="1.20.1250.20">
    <property type="entry name" value="MFS general substrate transporter like domains"/>
    <property type="match status" value="2"/>
</dbReference>
<keyword evidence="7 8" id="KW-0472">Membrane</keyword>
<gene>
    <name evidence="10" type="ORF">SAMN04488028_103113</name>
</gene>
<dbReference type="GO" id="GO:0015293">
    <property type="term" value="F:symporter activity"/>
    <property type="evidence" value="ECO:0007669"/>
    <property type="project" value="InterPro"/>
</dbReference>
<reference evidence="11" key="1">
    <citation type="submission" date="2016-11" db="EMBL/GenBank/DDBJ databases">
        <authorList>
            <person name="Varghese N."/>
            <person name="Submissions S."/>
        </authorList>
    </citation>
    <scope>NUCLEOTIDE SEQUENCE [LARGE SCALE GENOMIC DNA]</scope>
    <source>
        <strain evidence="11">DSM 26134</strain>
    </source>
</reference>
<dbReference type="InterPro" id="IPR001927">
    <property type="entry name" value="Na/Gal_symport"/>
</dbReference>
<dbReference type="Proteomes" id="UP000184474">
    <property type="component" value="Unassembled WGS sequence"/>
</dbReference>
<protein>
    <submittedName>
        <fullName evidence="10">Glycoside/pentoside/hexuronide:cation symporter, GPH family</fullName>
    </submittedName>
</protein>
<sequence>MKDTSMKVGLREKMAYGLGDFASSMFWKLFSMFLLFFYTDIFGISAAAVGTMFLVTRVWDAANDPLMGIISDRTQTRWGKFRPFLLFGAIPFGIVGVLTFTTPDLDSTGKLIYAYVTYTLMMMAYTVVNVPYGSLLAVISSDSNERTALASWRFIGAYSGGMLVTSTATVLVAYFSEGTTQAQGYQTTIALYAVVAAILFGLTFLGTKERLIPTKEQQGSLKNDLKDLAKNKPWFIMLAANICILIFMSLRDGSILFYFKYYVQDQTLSLFGTTYQLTTAVLSSVYMTLWLGSNIIGVVLAKPISARLGKKKTFGYAALVSAFLSMLFFFLEPSQIVVIFGLNVFIGISAGLVMPLGWSMYADIADYSEWKTGRRATGLVFSSSSMSQKFGWTLGGALSGWILAAYGFEANQEQTELSLLGIRLMFSVFAAAGAFVSFLAIQYYKLDEKFMEKVNAELNRNATEE</sequence>
<feature type="domain" description="Major facilitator superfamily (MFS) profile" evidence="9">
    <location>
        <begin position="246"/>
        <end position="465"/>
    </location>
</feature>
<organism evidence="10 11">
    <name type="scientific">Reichenbachiella agariperforans</name>
    <dbReference type="NCBI Taxonomy" id="156994"/>
    <lineage>
        <taxon>Bacteria</taxon>
        <taxon>Pseudomonadati</taxon>
        <taxon>Bacteroidota</taxon>
        <taxon>Cytophagia</taxon>
        <taxon>Cytophagales</taxon>
        <taxon>Reichenbachiellaceae</taxon>
        <taxon>Reichenbachiella</taxon>
    </lineage>
</organism>
<feature type="transmembrane region" description="Helical" evidence="8">
    <location>
        <begin position="313"/>
        <end position="331"/>
    </location>
</feature>
<comment type="similarity">
    <text evidence="2">Belongs to the sodium:galactoside symporter (TC 2.A.2) family.</text>
</comment>
<feature type="transmembrane region" description="Helical" evidence="8">
    <location>
        <begin position="151"/>
        <end position="175"/>
    </location>
</feature>
<keyword evidence="6 8" id="KW-1133">Transmembrane helix</keyword>
<feature type="transmembrane region" description="Helical" evidence="8">
    <location>
        <begin position="44"/>
        <end position="62"/>
    </location>
</feature>
<feature type="transmembrane region" description="Helical" evidence="8">
    <location>
        <begin position="187"/>
        <end position="205"/>
    </location>
</feature>
<dbReference type="AlphaFoldDB" id="A0A1M6PZL9"/>
<evidence type="ECO:0000256" key="7">
    <source>
        <dbReference type="ARBA" id="ARBA00023136"/>
    </source>
</evidence>
<dbReference type="InterPro" id="IPR039672">
    <property type="entry name" value="MFS_2"/>
</dbReference>
<feature type="transmembrane region" description="Helical" evidence="8">
    <location>
        <begin position="279"/>
        <end position="301"/>
    </location>
</feature>
<dbReference type="SUPFAM" id="SSF103473">
    <property type="entry name" value="MFS general substrate transporter"/>
    <property type="match status" value="1"/>
</dbReference>
<evidence type="ECO:0000256" key="4">
    <source>
        <dbReference type="ARBA" id="ARBA00022475"/>
    </source>
</evidence>
<dbReference type="PROSITE" id="PS50850">
    <property type="entry name" value="MFS"/>
    <property type="match status" value="1"/>
</dbReference>
<dbReference type="CDD" id="cd17332">
    <property type="entry name" value="MFS_MelB_like"/>
    <property type="match status" value="1"/>
</dbReference>
<dbReference type="PANTHER" id="PTHR11328">
    <property type="entry name" value="MAJOR FACILITATOR SUPERFAMILY DOMAIN-CONTAINING PROTEIN"/>
    <property type="match status" value="1"/>
</dbReference>
<evidence type="ECO:0000259" key="9">
    <source>
        <dbReference type="PROSITE" id="PS50850"/>
    </source>
</evidence>
<feature type="transmembrane region" description="Helical" evidence="8">
    <location>
        <begin position="112"/>
        <end position="139"/>
    </location>
</feature>
<dbReference type="PROSITE" id="PS00872">
    <property type="entry name" value="NA_GALACTOSIDE_SYMP"/>
    <property type="match status" value="1"/>
</dbReference>
<evidence type="ECO:0000313" key="10">
    <source>
        <dbReference type="EMBL" id="SHK13435.1"/>
    </source>
</evidence>
<dbReference type="InterPro" id="IPR020846">
    <property type="entry name" value="MFS_dom"/>
</dbReference>
<evidence type="ECO:0000313" key="11">
    <source>
        <dbReference type="Proteomes" id="UP000184474"/>
    </source>
</evidence>
<feature type="transmembrane region" description="Helical" evidence="8">
    <location>
        <begin position="234"/>
        <end position="259"/>
    </location>
</feature>
<dbReference type="GO" id="GO:0005886">
    <property type="term" value="C:plasma membrane"/>
    <property type="evidence" value="ECO:0007669"/>
    <property type="project" value="UniProtKB-SubCell"/>
</dbReference>
<feature type="transmembrane region" description="Helical" evidence="8">
    <location>
        <begin position="420"/>
        <end position="441"/>
    </location>
</feature>
<dbReference type="STRING" id="156994.SAMN04488028_103113"/>
<accession>A0A1M6PZL9</accession>
<evidence type="ECO:0000256" key="2">
    <source>
        <dbReference type="ARBA" id="ARBA00009617"/>
    </source>
</evidence>
<keyword evidence="11" id="KW-1185">Reference proteome</keyword>
<keyword evidence="3" id="KW-0813">Transport</keyword>
<dbReference type="GO" id="GO:0006814">
    <property type="term" value="P:sodium ion transport"/>
    <property type="evidence" value="ECO:0007669"/>
    <property type="project" value="InterPro"/>
</dbReference>
<feature type="transmembrane region" description="Helical" evidence="8">
    <location>
        <begin position="390"/>
        <end position="408"/>
    </location>
</feature>
<dbReference type="RefSeq" id="WP_073122056.1">
    <property type="nucleotide sequence ID" value="NZ_FRAA01000003.1"/>
</dbReference>
<dbReference type="InterPro" id="IPR036259">
    <property type="entry name" value="MFS_trans_sf"/>
</dbReference>
<keyword evidence="4" id="KW-1003">Cell membrane</keyword>
<evidence type="ECO:0000256" key="8">
    <source>
        <dbReference type="SAM" id="Phobius"/>
    </source>
</evidence>
<dbReference type="InterPro" id="IPR018043">
    <property type="entry name" value="Na/Gal_symport_CS"/>
</dbReference>
<name>A0A1M6PZL9_REIAG</name>
<keyword evidence="5 8" id="KW-0812">Transmembrane</keyword>
<evidence type="ECO:0000256" key="5">
    <source>
        <dbReference type="ARBA" id="ARBA00022692"/>
    </source>
</evidence>
<feature type="transmembrane region" description="Helical" evidence="8">
    <location>
        <begin position="337"/>
        <end position="361"/>
    </location>
</feature>
<dbReference type="NCBIfam" id="TIGR00792">
    <property type="entry name" value="gph"/>
    <property type="match status" value="1"/>
</dbReference>
<dbReference type="Pfam" id="PF13347">
    <property type="entry name" value="MFS_2"/>
    <property type="match status" value="1"/>
</dbReference>
<proteinExistence type="inferred from homology"/>
<dbReference type="EMBL" id="FRAA01000003">
    <property type="protein sequence ID" value="SHK13435.1"/>
    <property type="molecule type" value="Genomic_DNA"/>
</dbReference>
<evidence type="ECO:0000256" key="6">
    <source>
        <dbReference type="ARBA" id="ARBA00022989"/>
    </source>
</evidence>
<dbReference type="GO" id="GO:0008643">
    <property type="term" value="P:carbohydrate transport"/>
    <property type="evidence" value="ECO:0007669"/>
    <property type="project" value="InterPro"/>
</dbReference>
<evidence type="ECO:0000256" key="3">
    <source>
        <dbReference type="ARBA" id="ARBA00022448"/>
    </source>
</evidence>
<feature type="transmembrane region" description="Helical" evidence="8">
    <location>
        <begin position="83"/>
        <end position="100"/>
    </location>
</feature>